<evidence type="ECO:0000313" key="1">
    <source>
        <dbReference type="EMBL" id="GAG79093.1"/>
    </source>
</evidence>
<proteinExistence type="predicted"/>
<protein>
    <submittedName>
        <fullName evidence="1">Uncharacterized protein</fullName>
    </submittedName>
</protein>
<comment type="caution">
    <text evidence="1">The sequence shown here is derived from an EMBL/GenBank/DDBJ whole genome shotgun (WGS) entry which is preliminary data.</text>
</comment>
<organism evidence="1">
    <name type="scientific">marine sediment metagenome</name>
    <dbReference type="NCBI Taxonomy" id="412755"/>
    <lineage>
        <taxon>unclassified sequences</taxon>
        <taxon>metagenomes</taxon>
        <taxon>ecological metagenomes</taxon>
    </lineage>
</organism>
<sequence>MKDAREWMLRVGMIEKMHFQKNGEDGKSVIVDPKSVYTSDLMNGWAKNELKELTEQLSKANHLLIELEPNLEDEKQDEVTAYLDKYKI</sequence>
<accession>X1B4H9</accession>
<dbReference type="EMBL" id="BART01013612">
    <property type="protein sequence ID" value="GAG79093.1"/>
    <property type="molecule type" value="Genomic_DNA"/>
</dbReference>
<reference evidence="1" key="1">
    <citation type="journal article" date="2014" name="Front. Microbiol.">
        <title>High frequency of phylogenetically diverse reductive dehalogenase-homologous genes in deep subseafloor sedimentary metagenomes.</title>
        <authorList>
            <person name="Kawai M."/>
            <person name="Futagami T."/>
            <person name="Toyoda A."/>
            <person name="Takaki Y."/>
            <person name="Nishi S."/>
            <person name="Hori S."/>
            <person name="Arai W."/>
            <person name="Tsubouchi T."/>
            <person name="Morono Y."/>
            <person name="Uchiyama I."/>
            <person name="Ito T."/>
            <person name="Fujiyama A."/>
            <person name="Inagaki F."/>
            <person name="Takami H."/>
        </authorList>
    </citation>
    <scope>NUCLEOTIDE SEQUENCE</scope>
    <source>
        <strain evidence="1">Expedition CK06-06</strain>
    </source>
</reference>
<name>X1B4H9_9ZZZZ</name>
<dbReference type="AlphaFoldDB" id="X1B4H9"/>
<gene>
    <name evidence="1" type="ORF">S01H4_27723</name>
</gene>